<feature type="compositionally biased region" description="Polar residues" evidence="1">
    <location>
        <begin position="9"/>
        <end position="25"/>
    </location>
</feature>
<protein>
    <submittedName>
        <fullName evidence="2">Uncharacterized protein</fullName>
    </submittedName>
</protein>
<feature type="compositionally biased region" description="Basic residues" evidence="1">
    <location>
        <begin position="41"/>
        <end position="51"/>
    </location>
</feature>
<dbReference type="Proteomes" id="UP000887116">
    <property type="component" value="Unassembled WGS sequence"/>
</dbReference>
<dbReference type="AlphaFoldDB" id="A0A8X6EXE4"/>
<dbReference type="EMBL" id="BMAO01000184">
    <property type="protein sequence ID" value="GFQ65018.1"/>
    <property type="molecule type" value="Genomic_DNA"/>
</dbReference>
<gene>
    <name evidence="2" type="ORF">TNCT_20921</name>
</gene>
<reference evidence="2" key="1">
    <citation type="submission" date="2020-07" db="EMBL/GenBank/DDBJ databases">
        <title>Multicomponent nature underlies the extraordinary mechanical properties of spider dragline silk.</title>
        <authorList>
            <person name="Kono N."/>
            <person name="Nakamura H."/>
            <person name="Mori M."/>
            <person name="Yoshida Y."/>
            <person name="Ohtoshi R."/>
            <person name="Malay A.D."/>
            <person name="Moran D.A.P."/>
            <person name="Tomita M."/>
            <person name="Numata K."/>
            <person name="Arakawa K."/>
        </authorList>
    </citation>
    <scope>NUCLEOTIDE SEQUENCE</scope>
</reference>
<feature type="non-terminal residue" evidence="2">
    <location>
        <position position="1"/>
    </location>
</feature>
<name>A0A8X6EXE4_TRICU</name>
<comment type="caution">
    <text evidence="2">The sequence shown here is derived from an EMBL/GenBank/DDBJ whole genome shotgun (WGS) entry which is preliminary data.</text>
</comment>
<accession>A0A8X6EXE4</accession>
<evidence type="ECO:0000256" key="1">
    <source>
        <dbReference type="SAM" id="MobiDB-lite"/>
    </source>
</evidence>
<keyword evidence="3" id="KW-1185">Reference proteome</keyword>
<proteinExistence type="predicted"/>
<feature type="region of interest" description="Disordered" evidence="1">
    <location>
        <begin position="1"/>
        <end position="95"/>
    </location>
</feature>
<feature type="compositionally biased region" description="Polar residues" evidence="1">
    <location>
        <begin position="70"/>
        <end position="82"/>
    </location>
</feature>
<evidence type="ECO:0000313" key="3">
    <source>
        <dbReference type="Proteomes" id="UP000887116"/>
    </source>
</evidence>
<feature type="region of interest" description="Disordered" evidence="1">
    <location>
        <begin position="139"/>
        <end position="158"/>
    </location>
</feature>
<organism evidence="2 3">
    <name type="scientific">Trichonephila clavata</name>
    <name type="common">Joro spider</name>
    <name type="synonym">Nephila clavata</name>
    <dbReference type="NCBI Taxonomy" id="2740835"/>
    <lineage>
        <taxon>Eukaryota</taxon>
        <taxon>Metazoa</taxon>
        <taxon>Ecdysozoa</taxon>
        <taxon>Arthropoda</taxon>
        <taxon>Chelicerata</taxon>
        <taxon>Arachnida</taxon>
        <taxon>Araneae</taxon>
        <taxon>Araneomorphae</taxon>
        <taxon>Entelegynae</taxon>
        <taxon>Araneoidea</taxon>
        <taxon>Nephilidae</taxon>
        <taxon>Trichonephila</taxon>
    </lineage>
</organism>
<evidence type="ECO:0000313" key="2">
    <source>
        <dbReference type="EMBL" id="GFQ65018.1"/>
    </source>
</evidence>
<sequence>PGQRERTPNRSTGGCISQTSISKHSTGPAADSLSRALHQITRTRHRSRHTPTHSGIISKSHGTPERSSHDNSQPVSPTQSSPGGRASVPLGRMRQRPLPVLLENFEVQNLSSRHHSPSSSPLALPFDCDSIVLRLSYEPHANSAQTSPGGRAPVTGPA</sequence>